<dbReference type="EMBL" id="KZ293442">
    <property type="protein sequence ID" value="PBK66206.1"/>
    <property type="molecule type" value="Genomic_DNA"/>
</dbReference>
<feature type="region of interest" description="Disordered" evidence="1">
    <location>
        <begin position="544"/>
        <end position="570"/>
    </location>
</feature>
<evidence type="ECO:0000313" key="3">
    <source>
        <dbReference type="Proteomes" id="UP000218334"/>
    </source>
</evidence>
<feature type="compositionally biased region" description="Basic and acidic residues" evidence="1">
    <location>
        <begin position="426"/>
        <end position="435"/>
    </location>
</feature>
<feature type="region of interest" description="Disordered" evidence="1">
    <location>
        <begin position="344"/>
        <end position="468"/>
    </location>
</feature>
<evidence type="ECO:0000313" key="2">
    <source>
        <dbReference type="EMBL" id="PBK66206.1"/>
    </source>
</evidence>
<accession>A0A2H3BT18</accession>
<organism evidence="2 3">
    <name type="scientific">Armillaria solidipes</name>
    <dbReference type="NCBI Taxonomy" id="1076256"/>
    <lineage>
        <taxon>Eukaryota</taxon>
        <taxon>Fungi</taxon>
        <taxon>Dikarya</taxon>
        <taxon>Basidiomycota</taxon>
        <taxon>Agaricomycotina</taxon>
        <taxon>Agaricomycetes</taxon>
        <taxon>Agaricomycetidae</taxon>
        <taxon>Agaricales</taxon>
        <taxon>Marasmiineae</taxon>
        <taxon>Physalacriaceae</taxon>
        <taxon>Armillaria</taxon>
    </lineage>
</organism>
<name>A0A2H3BT18_9AGAR</name>
<evidence type="ECO:0000256" key="1">
    <source>
        <dbReference type="SAM" id="MobiDB-lite"/>
    </source>
</evidence>
<feature type="compositionally biased region" description="Polar residues" evidence="1">
    <location>
        <begin position="446"/>
        <end position="464"/>
    </location>
</feature>
<sequence>MTVATEPEPEPELERIEWRVPSLPLPQLRRGWAKGKRRDFLDDELPEYSLKRALGPKAVADCVVTAVNKWFHLFHWCLPVDRDPSPADVFPDDEQLSQEDFDIKAAVINQFSTAIKNWLDYHWLEGGGSALTLTKKKIASNPIAAFLQQLTTKEPAQQRALTAHQLWSKENLDGPLKGRFESEFEASGLAKKNRAAAQARFVAERFAELSKEEQKEWKAKALKDMSNVRHGKEEVVPGPSLLPPAEAQKAIDNMGTILYPLAEGISKMIGMQVHMVLAGPEPRMGSQLNIIGLHEGLDKSAVPRRFEDVGGERGAERYRFFLAALGDYLMMCYSEDDQRARALPSVPFPTKPPGFLRTDVPWNDSHRRFDDVLPGVSEDGDMPGRDNSGSVPRRKQPRASEEEEESAEEEQLPETKKKKGGKTTSKTKETGEKVTKGGKGKRKARTANNENTTPVGAQQRSVRQVTVPRVSARITGGQAEKARASDGSSTTGQRQVLLDITNTIPPQPLTAVQAMQIDPALLAPGTIPGSFVPNCGPNDCPNPFAPLPPASPAPSEAGVDDDTSSSAEAAPVGVMDPVNWAPWFRQARLYLGRFKLGGDWDSLLLAFTLLEGKRKFATGGKGLRPDGRPAVVGTWIQNARNRDPKKLGPVAAYAASWWAWWRSLQPEWRGLTGVGPITEAGGYVGGRWPELDIPKSGVNGMYSVIASLAWWGAVLGDGAELKAEWALAVADVTWVITSLSR</sequence>
<keyword evidence="3" id="KW-1185">Reference proteome</keyword>
<feature type="compositionally biased region" description="Acidic residues" evidence="1">
    <location>
        <begin position="401"/>
        <end position="412"/>
    </location>
</feature>
<dbReference type="STRING" id="1076256.A0A2H3BT18"/>
<gene>
    <name evidence="2" type="ORF">ARMSODRAFT_1021796</name>
</gene>
<proteinExistence type="predicted"/>
<dbReference type="AlphaFoldDB" id="A0A2H3BT18"/>
<dbReference type="Proteomes" id="UP000218334">
    <property type="component" value="Unassembled WGS sequence"/>
</dbReference>
<reference evidence="3" key="1">
    <citation type="journal article" date="2017" name="Nat. Ecol. Evol.">
        <title>Genome expansion and lineage-specific genetic innovations in the forest pathogenic fungi Armillaria.</title>
        <authorList>
            <person name="Sipos G."/>
            <person name="Prasanna A.N."/>
            <person name="Walter M.C."/>
            <person name="O'Connor E."/>
            <person name="Balint B."/>
            <person name="Krizsan K."/>
            <person name="Kiss B."/>
            <person name="Hess J."/>
            <person name="Varga T."/>
            <person name="Slot J."/>
            <person name="Riley R."/>
            <person name="Boka B."/>
            <person name="Rigling D."/>
            <person name="Barry K."/>
            <person name="Lee J."/>
            <person name="Mihaltcheva S."/>
            <person name="LaButti K."/>
            <person name="Lipzen A."/>
            <person name="Waldron R."/>
            <person name="Moloney N.M."/>
            <person name="Sperisen C."/>
            <person name="Kredics L."/>
            <person name="Vagvoelgyi C."/>
            <person name="Patrignani A."/>
            <person name="Fitzpatrick D."/>
            <person name="Nagy I."/>
            <person name="Doyle S."/>
            <person name="Anderson J.B."/>
            <person name="Grigoriev I.V."/>
            <person name="Gueldener U."/>
            <person name="Muensterkoetter M."/>
            <person name="Nagy L.G."/>
        </authorList>
    </citation>
    <scope>NUCLEOTIDE SEQUENCE [LARGE SCALE GENOMIC DNA]</scope>
    <source>
        <strain evidence="3">28-4</strain>
    </source>
</reference>
<feature type="compositionally biased region" description="Basic residues" evidence="1">
    <location>
        <begin position="436"/>
        <end position="445"/>
    </location>
</feature>
<protein>
    <submittedName>
        <fullName evidence="2">Uncharacterized protein</fullName>
    </submittedName>
</protein>